<gene>
    <name evidence="3" type="ORF">ACRE_038380</name>
</gene>
<keyword evidence="4" id="KW-1185">Reference proteome</keyword>
<dbReference type="InterPro" id="IPR040151">
    <property type="entry name" value="Gfd2/YDR514C-like"/>
</dbReference>
<sequence length="284" mass="32089">MSSAPGPHTGIFREENAALRCLFGYAGNDLERPIPEVVLHCPKLESSTIKDVLFVSVDVDTFQGYEKISEGQKYHIGVTILDTRRLIDLYNTSTTDTWNTERIVKSTIKSYQYTIGRHRYTQRADRRFSFGASEAIDLSDIQAKFGTLVAQRRYVLVVHGGNEDAKFLENFGIVSSAAYIMDTVKAAQFILRLHYRYSLERLLEALQIEYRNLHAAGNDAHYALRALLMLTVKDAEQQRSTNSLVDDRLIRCLKRIEQTLAPGADSSTSGTTQVSHHGHQVPRH</sequence>
<protein>
    <recommendedName>
        <fullName evidence="2">Gfd2/YDR514C-like C-terminal domain-containing protein</fullName>
    </recommendedName>
</protein>
<name>A0A086T7M1_HAPC1</name>
<dbReference type="InterPro" id="IPR036397">
    <property type="entry name" value="RNaseH_sf"/>
</dbReference>
<reference evidence="4" key="1">
    <citation type="journal article" date="2014" name="Genome Announc.">
        <title>Genome sequence and annotation of Acremonium chrysogenum, producer of the beta-lactam antibiotic cephalosporin C.</title>
        <authorList>
            <person name="Terfehr D."/>
            <person name="Dahlmann T.A."/>
            <person name="Specht T."/>
            <person name="Zadra I."/>
            <person name="Kuernsteiner H."/>
            <person name="Kueck U."/>
        </authorList>
    </citation>
    <scope>NUCLEOTIDE SEQUENCE [LARGE SCALE GENOMIC DNA]</scope>
    <source>
        <strain evidence="4">ATCC 11550 / CBS 779.69 / DSM 880 / IAM 14645 / JCM 23072 / IMI 49137</strain>
    </source>
</reference>
<evidence type="ECO:0000313" key="4">
    <source>
        <dbReference type="Proteomes" id="UP000029964"/>
    </source>
</evidence>
<organism evidence="3 4">
    <name type="scientific">Hapsidospora chrysogenum (strain ATCC 11550 / CBS 779.69 / DSM 880 / IAM 14645 / JCM 23072 / IMI 49137)</name>
    <name type="common">Acremonium chrysogenum</name>
    <dbReference type="NCBI Taxonomy" id="857340"/>
    <lineage>
        <taxon>Eukaryota</taxon>
        <taxon>Fungi</taxon>
        <taxon>Dikarya</taxon>
        <taxon>Ascomycota</taxon>
        <taxon>Pezizomycotina</taxon>
        <taxon>Sordariomycetes</taxon>
        <taxon>Hypocreomycetidae</taxon>
        <taxon>Hypocreales</taxon>
        <taxon>Bionectriaceae</taxon>
        <taxon>Hapsidospora</taxon>
    </lineage>
</organism>
<feature type="domain" description="Gfd2/YDR514C-like C-terminal" evidence="2">
    <location>
        <begin position="54"/>
        <end position="229"/>
    </location>
</feature>
<comment type="caution">
    <text evidence="3">The sequence shown here is derived from an EMBL/GenBank/DDBJ whole genome shotgun (WGS) entry which is preliminary data.</text>
</comment>
<dbReference type="InterPro" id="IPR048519">
    <property type="entry name" value="Gfd2/YDR514C-like_C"/>
</dbReference>
<evidence type="ECO:0000256" key="1">
    <source>
        <dbReference type="SAM" id="MobiDB-lite"/>
    </source>
</evidence>
<dbReference type="Gene3D" id="3.30.420.10">
    <property type="entry name" value="Ribonuclease H-like superfamily/Ribonuclease H"/>
    <property type="match status" value="1"/>
</dbReference>
<dbReference type="AlphaFoldDB" id="A0A086T7M1"/>
<feature type="compositionally biased region" description="Polar residues" evidence="1">
    <location>
        <begin position="265"/>
        <end position="275"/>
    </location>
</feature>
<dbReference type="STRING" id="857340.A0A086T7M1"/>
<evidence type="ECO:0000259" key="2">
    <source>
        <dbReference type="Pfam" id="PF21762"/>
    </source>
</evidence>
<dbReference type="InterPro" id="IPR012337">
    <property type="entry name" value="RNaseH-like_sf"/>
</dbReference>
<dbReference type="PANTHER" id="PTHR28083:SF1">
    <property type="entry name" value="GOOD FOR FULL DBP5 ACTIVITY PROTEIN 2"/>
    <property type="match status" value="1"/>
</dbReference>
<dbReference type="OrthoDB" id="5953249at2759"/>
<dbReference type="GO" id="GO:0003676">
    <property type="term" value="F:nucleic acid binding"/>
    <property type="evidence" value="ECO:0007669"/>
    <property type="project" value="InterPro"/>
</dbReference>
<dbReference type="SUPFAM" id="SSF53098">
    <property type="entry name" value="Ribonuclease H-like"/>
    <property type="match status" value="1"/>
</dbReference>
<evidence type="ECO:0000313" key="3">
    <source>
        <dbReference type="EMBL" id="KFH45353.1"/>
    </source>
</evidence>
<dbReference type="PANTHER" id="PTHR28083">
    <property type="entry name" value="GOOD FOR FULL DBP5 ACTIVITY PROTEIN 2"/>
    <property type="match status" value="1"/>
</dbReference>
<dbReference type="Pfam" id="PF21762">
    <property type="entry name" value="DEDDh_C"/>
    <property type="match status" value="1"/>
</dbReference>
<dbReference type="GO" id="GO:0005634">
    <property type="term" value="C:nucleus"/>
    <property type="evidence" value="ECO:0007669"/>
    <property type="project" value="TreeGrafter"/>
</dbReference>
<dbReference type="HOGENOM" id="CLU_067400_1_0_1"/>
<feature type="region of interest" description="Disordered" evidence="1">
    <location>
        <begin position="262"/>
        <end position="284"/>
    </location>
</feature>
<dbReference type="EMBL" id="JPKY01000033">
    <property type="protein sequence ID" value="KFH45353.1"/>
    <property type="molecule type" value="Genomic_DNA"/>
</dbReference>
<accession>A0A086T7M1</accession>
<proteinExistence type="predicted"/>
<dbReference type="Proteomes" id="UP000029964">
    <property type="component" value="Unassembled WGS sequence"/>
</dbReference>